<gene>
    <name evidence="1" type="ORF">Hamer_G004382</name>
</gene>
<organism evidence="1 2">
    <name type="scientific">Homarus americanus</name>
    <name type="common">American lobster</name>
    <dbReference type="NCBI Taxonomy" id="6706"/>
    <lineage>
        <taxon>Eukaryota</taxon>
        <taxon>Metazoa</taxon>
        <taxon>Ecdysozoa</taxon>
        <taxon>Arthropoda</taxon>
        <taxon>Crustacea</taxon>
        <taxon>Multicrustacea</taxon>
        <taxon>Malacostraca</taxon>
        <taxon>Eumalacostraca</taxon>
        <taxon>Eucarida</taxon>
        <taxon>Decapoda</taxon>
        <taxon>Pleocyemata</taxon>
        <taxon>Astacidea</taxon>
        <taxon>Nephropoidea</taxon>
        <taxon>Nephropidae</taxon>
        <taxon>Homarus</taxon>
    </lineage>
</organism>
<proteinExistence type="predicted"/>
<dbReference type="Proteomes" id="UP000747542">
    <property type="component" value="Unassembled WGS sequence"/>
</dbReference>
<accession>A0A8J5JY70</accession>
<name>A0A8J5JY70_HOMAM</name>
<dbReference type="EMBL" id="JAHLQT010026473">
    <property type="protein sequence ID" value="KAG7163273.1"/>
    <property type="molecule type" value="Genomic_DNA"/>
</dbReference>
<reference evidence="1" key="1">
    <citation type="journal article" date="2021" name="Sci. Adv.">
        <title>The American lobster genome reveals insights on longevity, neural, and immune adaptations.</title>
        <authorList>
            <person name="Polinski J.M."/>
            <person name="Zimin A.V."/>
            <person name="Clark K.F."/>
            <person name="Kohn A.B."/>
            <person name="Sadowski N."/>
            <person name="Timp W."/>
            <person name="Ptitsyn A."/>
            <person name="Khanna P."/>
            <person name="Romanova D.Y."/>
            <person name="Williams P."/>
            <person name="Greenwood S.J."/>
            <person name="Moroz L.L."/>
            <person name="Walt D.R."/>
            <person name="Bodnar A.G."/>
        </authorList>
    </citation>
    <scope>NUCLEOTIDE SEQUENCE</scope>
    <source>
        <strain evidence="1">GMGI-L3</strain>
    </source>
</reference>
<evidence type="ECO:0000313" key="1">
    <source>
        <dbReference type="EMBL" id="KAG7163273.1"/>
    </source>
</evidence>
<dbReference type="AlphaFoldDB" id="A0A8J5JY70"/>
<sequence>LLAATFGLKRIPVSRGINGRAKFTNALFSFKCTKVTSKVTSHMRPKRRRMPLDSKFIRQKEAKELYDKVSKGDDHGVEFPTAEPQLRNIITIAKMKLEVKGFSDDLTADREDEVSDDENKNLTLDNLGEIIRMVKGPLCFRLYDIDPSRGSLKAKS</sequence>
<feature type="non-terminal residue" evidence="1">
    <location>
        <position position="1"/>
    </location>
</feature>
<comment type="caution">
    <text evidence="1">The sequence shown here is derived from an EMBL/GenBank/DDBJ whole genome shotgun (WGS) entry which is preliminary data.</text>
</comment>
<keyword evidence="2" id="KW-1185">Reference proteome</keyword>
<evidence type="ECO:0000313" key="2">
    <source>
        <dbReference type="Proteomes" id="UP000747542"/>
    </source>
</evidence>
<protein>
    <submittedName>
        <fullName evidence="1">Uncharacterized protein</fullName>
    </submittedName>
</protein>